<evidence type="ECO:0000259" key="6">
    <source>
        <dbReference type="PROSITE" id="PS50002"/>
    </source>
</evidence>
<feature type="domain" description="L27" evidence="9">
    <location>
        <begin position="16"/>
        <end position="72"/>
    </location>
</feature>
<dbReference type="InterPro" id="IPR004172">
    <property type="entry name" value="L27_dom"/>
</dbReference>
<dbReference type="PANTHER" id="PTHR23122">
    <property type="entry name" value="MEMBRANE-ASSOCIATED GUANYLATE KINASE MAGUK"/>
    <property type="match status" value="1"/>
</dbReference>
<evidence type="ECO:0000259" key="7">
    <source>
        <dbReference type="PROSITE" id="PS50052"/>
    </source>
</evidence>
<feature type="transmembrane region" description="Helical" evidence="5">
    <location>
        <begin position="642"/>
        <end position="665"/>
    </location>
</feature>
<dbReference type="Gene3D" id="2.30.42.10">
    <property type="match status" value="1"/>
</dbReference>
<dbReference type="SUPFAM" id="SSF50156">
    <property type="entry name" value="PDZ domain-like"/>
    <property type="match status" value="1"/>
</dbReference>
<proteinExistence type="inferred from homology"/>
<sequence>MGPGPDPLGQDGMSMRDMGLAQILSHVMEELRDSVGSDTNNPELLQVLLNAPWLQALLKVYDCLQRYLSSSAMVCLSCVSRLSLEIVSDLEVLPYPSQEATELHNLLTKPHLQVDYEPVLPPLPETLPVDGEAMRIICLVKNNQPLGATIRRDERTGEIYVARVIHGGLADRSGLLYAGDRLVEVNGHAVFGLEPEQIIHILVQSQGAVTFKVVPIADRPVNTQSMLMFPSQLYVRALVHYNPWQDPAIPCAHAGLAFRKGDLLEIVDQTDALWWQARKLPCSATCAGLVPSANLLKSLRLCRRRGAQGGGLFGSACGQGSFYNTLAGPYEEVVLYQRPPEDRHRLIALLGESVQGFLEYGEYRRHLYGTTVEAVEAVLASGKICVIDIEPYAIESVRTRELRAYIIYIKPPPLDQLKQTRTNSQLITGSYTSQLYKDEDFQKIVEAGRWMEQQYHEMPVPKTKKKKPKREVDPEGLDVLHAPGDGGIEMGGMVIHSLSESKERSSPEPPENPPQKKKKKKKSQITDLEGDQAGLFLNDDVPDQNVEEEPARKPKRRKVKPKVTETQSNDELAVEDDDIITDTQPPIPQHALFSAPQGTSQPPAERVDRTKINDAVEQNFLDLQSTWTTRDVSMKVHRGFRVMGLFSHGFLAGYATWNIIVLYILAGEQMSTLPNLLQQYCMLAYPAQALFYFLLAISTVSAFDRVNLAKPSVGMRSLLTLDPVALASFLYFSALVLCLSQQMTSDRINLYTSINTSLWQPGSEHTVLYPWIIVHLVVTLLVGLAWILLSTSPAVDYTEEFLMAMDIEYPQMEKGIVTA</sequence>
<dbReference type="InterPro" id="IPR008144">
    <property type="entry name" value="Guanylate_kin-like_dom"/>
</dbReference>
<dbReference type="Proteomes" id="UP001239994">
    <property type="component" value="Unassembled WGS sequence"/>
</dbReference>
<reference evidence="10" key="1">
    <citation type="submission" date="2023-03" db="EMBL/GenBank/DDBJ databases">
        <title>Electrophorus voltai genome.</title>
        <authorList>
            <person name="Bian C."/>
        </authorList>
    </citation>
    <scope>NUCLEOTIDE SEQUENCE</scope>
    <source>
        <strain evidence="10">CB-2022</strain>
        <tissue evidence="10">Muscle</tissue>
    </source>
</reference>
<dbReference type="Pfam" id="PF00595">
    <property type="entry name" value="PDZ"/>
    <property type="match status" value="1"/>
</dbReference>
<evidence type="ECO:0000313" key="11">
    <source>
        <dbReference type="Proteomes" id="UP001239994"/>
    </source>
</evidence>
<comment type="similarity">
    <text evidence="1">Belongs to the MAGUK family.</text>
</comment>
<comment type="caution">
    <text evidence="10">The sequence shown here is derived from an EMBL/GenBank/DDBJ whole genome shotgun (WGS) entry which is preliminary data.</text>
</comment>
<evidence type="ECO:0000259" key="9">
    <source>
        <dbReference type="PROSITE" id="PS51022"/>
    </source>
</evidence>
<evidence type="ECO:0000256" key="1">
    <source>
        <dbReference type="ARBA" id="ARBA00007014"/>
    </source>
</evidence>
<feature type="transmembrane region" description="Helical" evidence="5">
    <location>
        <begin position="768"/>
        <end position="789"/>
    </location>
</feature>
<feature type="transmembrane region" description="Helical" evidence="5">
    <location>
        <begin position="685"/>
        <end position="703"/>
    </location>
</feature>
<dbReference type="PROSITE" id="PS50052">
    <property type="entry name" value="GUANYLATE_KINASE_2"/>
    <property type="match status" value="1"/>
</dbReference>
<dbReference type="Pfam" id="PF15383">
    <property type="entry name" value="TMEM237"/>
    <property type="match status" value="1"/>
</dbReference>
<dbReference type="EMBL" id="JAROKS010000012">
    <property type="protein sequence ID" value="KAK1798076.1"/>
    <property type="molecule type" value="Genomic_DNA"/>
</dbReference>
<protein>
    <recommendedName>
        <fullName evidence="12">MAGUK p55 subfamily member 4</fullName>
    </recommendedName>
</protein>
<feature type="region of interest" description="Disordered" evidence="4">
    <location>
        <begin position="455"/>
        <end position="572"/>
    </location>
</feature>
<organism evidence="10 11">
    <name type="scientific">Electrophorus voltai</name>
    <dbReference type="NCBI Taxonomy" id="2609070"/>
    <lineage>
        <taxon>Eukaryota</taxon>
        <taxon>Metazoa</taxon>
        <taxon>Chordata</taxon>
        <taxon>Craniata</taxon>
        <taxon>Vertebrata</taxon>
        <taxon>Euteleostomi</taxon>
        <taxon>Actinopterygii</taxon>
        <taxon>Neopterygii</taxon>
        <taxon>Teleostei</taxon>
        <taxon>Ostariophysi</taxon>
        <taxon>Gymnotiformes</taxon>
        <taxon>Gymnotoidei</taxon>
        <taxon>Gymnotidae</taxon>
        <taxon>Electrophorus</taxon>
    </lineage>
</organism>
<dbReference type="SMART" id="SM00569">
    <property type="entry name" value="L27"/>
    <property type="match status" value="2"/>
</dbReference>
<feature type="domain" description="SH3" evidence="6">
    <location>
        <begin position="230"/>
        <end position="300"/>
    </location>
</feature>
<keyword evidence="5" id="KW-0812">Transmembrane</keyword>
<evidence type="ECO:0000256" key="2">
    <source>
        <dbReference type="ARBA" id="ARBA00022443"/>
    </source>
</evidence>
<evidence type="ECO:0008006" key="12">
    <source>
        <dbReference type="Google" id="ProtNLM"/>
    </source>
</evidence>
<dbReference type="InterPro" id="IPR029409">
    <property type="entry name" value="TMEM237"/>
</dbReference>
<evidence type="ECO:0000256" key="3">
    <source>
        <dbReference type="PROSITE-ProRule" id="PRU00192"/>
    </source>
</evidence>
<evidence type="ECO:0000259" key="8">
    <source>
        <dbReference type="PROSITE" id="PS50106"/>
    </source>
</evidence>
<dbReference type="SMART" id="SM00072">
    <property type="entry name" value="GuKc"/>
    <property type="match status" value="1"/>
</dbReference>
<evidence type="ECO:0000313" key="10">
    <source>
        <dbReference type="EMBL" id="KAK1798076.1"/>
    </source>
</evidence>
<dbReference type="CDD" id="cd06799">
    <property type="entry name" value="PDZ_MPP3-MPP4-MPP7-like"/>
    <property type="match status" value="1"/>
</dbReference>
<dbReference type="InterPro" id="IPR027417">
    <property type="entry name" value="P-loop_NTPase"/>
</dbReference>
<dbReference type="SUPFAM" id="SSF50044">
    <property type="entry name" value="SH3-domain"/>
    <property type="match status" value="1"/>
</dbReference>
<evidence type="ECO:0000256" key="5">
    <source>
        <dbReference type="SAM" id="Phobius"/>
    </source>
</evidence>
<dbReference type="PROSITE" id="PS50106">
    <property type="entry name" value="PDZ"/>
    <property type="match status" value="1"/>
</dbReference>
<feature type="domain" description="Guanylate kinase-like" evidence="7">
    <location>
        <begin position="357"/>
        <end position="481"/>
    </location>
</feature>
<keyword evidence="11" id="KW-1185">Reference proteome</keyword>
<dbReference type="InterPro" id="IPR001478">
    <property type="entry name" value="PDZ"/>
</dbReference>
<dbReference type="InterPro" id="IPR036028">
    <property type="entry name" value="SH3-like_dom_sf"/>
</dbReference>
<feature type="transmembrane region" description="Helical" evidence="5">
    <location>
        <begin position="724"/>
        <end position="743"/>
    </location>
</feature>
<dbReference type="InterPro" id="IPR050716">
    <property type="entry name" value="MAGUK"/>
</dbReference>
<dbReference type="PROSITE" id="PS51022">
    <property type="entry name" value="L27"/>
    <property type="match status" value="1"/>
</dbReference>
<dbReference type="Gene3D" id="2.30.30.40">
    <property type="entry name" value="SH3 Domains"/>
    <property type="match status" value="1"/>
</dbReference>
<dbReference type="PROSITE" id="PS50002">
    <property type="entry name" value="SH3"/>
    <property type="match status" value="1"/>
</dbReference>
<name>A0AAD9DXW8_9TELE</name>
<dbReference type="InterPro" id="IPR036034">
    <property type="entry name" value="PDZ_sf"/>
</dbReference>
<keyword evidence="5" id="KW-0472">Membrane</keyword>
<accession>A0AAD9DXW8</accession>
<dbReference type="Gene3D" id="3.40.50.300">
    <property type="entry name" value="P-loop containing nucleotide triphosphate hydrolases"/>
    <property type="match status" value="1"/>
</dbReference>
<dbReference type="SMART" id="SM00228">
    <property type="entry name" value="PDZ"/>
    <property type="match status" value="1"/>
</dbReference>
<evidence type="ECO:0000256" key="4">
    <source>
        <dbReference type="SAM" id="MobiDB-lite"/>
    </source>
</evidence>
<keyword evidence="2 3" id="KW-0728">SH3 domain</keyword>
<gene>
    <name evidence="10" type="ORF">P4O66_000576</name>
</gene>
<feature type="domain" description="PDZ" evidence="8">
    <location>
        <begin position="136"/>
        <end position="217"/>
    </location>
</feature>
<keyword evidence="5" id="KW-1133">Transmembrane helix</keyword>
<dbReference type="Pfam" id="PF00625">
    <property type="entry name" value="Guanylate_kin"/>
    <property type="match status" value="1"/>
</dbReference>
<dbReference type="InterPro" id="IPR008145">
    <property type="entry name" value="GK/Ca_channel_bsu"/>
</dbReference>
<dbReference type="SMART" id="SM00326">
    <property type="entry name" value="SH3"/>
    <property type="match status" value="1"/>
</dbReference>
<dbReference type="AlphaFoldDB" id="A0AAD9DXW8"/>
<dbReference type="InterPro" id="IPR001452">
    <property type="entry name" value="SH3_domain"/>
</dbReference>
<dbReference type="SUPFAM" id="SSF52540">
    <property type="entry name" value="P-loop containing nucleoside triphosphate hydrolases"/>
    <property type="match status" value="1"/>
</dbReference>